<evidence type="ECO:0000313" key="2">
    <source>
        <dbReference type="EMBL" id="TFK56250.1"/>
    </source>
</evidence>
<protein>
    <submittedName>
        <fullName evidence="2">Uncharacterized protein</fullName>
    </submittedName>
</protein>
<feature type="compositionally biased region" description="Acidic residues" evidence="1">
    <location>
        <begin position="18"/>
        <end position="27"/>
    </location>
</feature>
<evidence type="ECO:0000313" key="3">
    <source>
        <dbReference type="Proteomes" id="UP000305948"/>
    </source>
</evidence>
<gene>
    <name evidence="2" type="ORF">OE88DRAFT_724852</name>
</gene>
<proteinExistence type="predicted"/>
<dbReference type="OrthoDB" id="2964597at2759"/>
<feature type="region of interest" description="Disordered" evidence="1">
    <location>
        <begin position="166"/>
        <end position="186"/>
    </location>
</feature>
<organism evidence="2 3">
    <name type="scientific">Heliocybe sulcata</name>
    <dbReference type="NCBI Taxonomy" id="5364"/>
    <lineage>
        <taxon>Eukaryota</taxon>
        <taxon>Fungi</taxon>
        <taxon>Dikarya</taxon>
        <taxon>Basidiomycota</taxon>
        <taxon>Agaricomycotina</taxon>
        <taxon>Agaricomycetes</taxon>
        <taxon>Gloeophyllales</taxon>
        <taxon>Gloeophyllaceae</taxon>
        <taxon>Heliocybe</taxon>
    </lineage>
</organism>
<sequence>MQGLRGAVHYFPPGPAGIDDDDEEALSDGDGLSQPGRPTGGSLLARLRSRVVSPLGGIFSGSHSGYRSINVNANTLPSNGSEATIFSTGTQSTLSGHGSNGSVSSGLSDQTCVSSIQPSDSRQRACTWFNEHELVQVEYDQGKLKEIKKGKKPEKPADHDALLADAPQSAGESRGTNTPAQEEDGEWVGLSYTLALSKRSDCHTPTPGEHSKSREAWAALAPPEARFQEWMSWRRTLDTVQFDEKARARAKMYVDERRVREWLACQVRRPGSPPSCIQPVVKITR</sequence>
<dbReference type="Proteomes" id="UP000305948">
    <property type="component" value="Unassembled WGS sequence"/>
</dbReference>
<name>A0A5C3NFY9_9AGAM</name>
<evidence type="ECO:0000256" key="1">
    <source>
        <dbReference type="SAM" id="MobiDB-lite"/>
    </source>
</evidence>
<dbReference type="AlphaFoldDB" id="A0A5C3NFY9"/>
<accession>A0A5C3NFY9</accession>
<keyword evidence="3" id="KW-1185">Reference proteome</keyword>
<dbReference type="EMBL" id="ML213504">
    <property type="protein sequence ID" value="TFK56250.1"/>
    <property type="molecule type" value="Genomic_DNA"/>
</dbReference>
<feature type="region of interest" description="Disordered" evidence="1">
    <location>
        <begin position="1"/>
        <end position="41"/>
    </location>
</feature>
<feature type="compositionally biased region" description="Polar residues" evidence="1">
    <location>
        <begin position="170"/>
        <end position="180"/>
    </location>
</feature>
<reference evidence="2 3" key="1">
    <citation type="journal article" date="2019" name="Nat. Ecol. Evol.">
        <title>Megaphylogeny resolves global patterns of mushroom evolution.</title>
        <authorList>
            <person name="Varga T."/>
            <person name="Krizsan K."/>
            <person name="Foldi C."/>
            <person name="Dima B."/>
            <person name="Sanchez-Garcia M."/>
            <person name="Sanchez-Ramirez S."/>
            <person name="Szollosi G.J."/>
            <person name="Szarkandi J.G."/>
            <person name="Papp V."/>
            <person name="Albert L."/>
            <person name="Andreopoulos W."/>
            <person name="Angelini C."/>
            <person name="Antonin V."/>
            <person name="Barry K.W."/>
            <person name="Bougher N.L."/>
            <person name="Buchanan P."/>
            <person name="Buyck B."/>
            <person name="Bense V."/>
            <person name="Catcheside P."/>
            <person name="Chovatia M."/>
            <person name="Cooper J."/>
            <person name="Damon W."/>
            <person name="Desjardin D."/>
            <person name="Finy P."/>
            <person name="Geml J."/>
            <person name="Haridas S."/>
            <person name="Hughes K."/>
            <person name="Justo A."/>
            <person name="Karasinski D."/>
            <person name="Kautmanova I."/>
            <person name="Kiss B."/>
            <person name="Kocsube S."/>
            <person name="Kotiranta H."/>
            <person name="LaButti K.M."/>
            <person name="Lechner B.E."/>
            <person name="Liimatainen K."/>
            <person name="Lipzen A."/>
            <person name="Lukacs Z."/>
            <person name="Mihaltcheva S."/>
            <person name="Morgado L.N."/>
            <person name="Niskanen T."/>
            <person name="Noordeloos M.E."/>
            <person name="Ohm R.A."/>
            <person name="Ortiz-Santana B."/>
            <person name="Ovrebo C."/>
            <person name="Racz N."/>
            <person name="Riley R."/>
            <person name="Savchenko A."/>
            <person name="Shiryaev A."/>
            <person name="Soop K."/>
            <person name="Spirin V."/>
            <person name="Szebenyi C."/>
            <person name="Tomsovsky M."/>
            <person name="Tulloss R.E."/>
            <person name="Uehling J."/>
            <person name="Grigoriev I.V."/>
            <person name="Vagvolgyi C."/>
            <person name="Papp T."/>
            <person name="Martin F.M."/>
            <person name="Miettinen O."/>
            <person name="Hibbett D.S."/>
            <person name="Nagy L.G."/>
        </authorList>
    </citation>
    <scope>NUCLEOTIDE SEQUENCE [LARGE SCALE GENOMIC DNA]</scope>
    <source>
        <strain evidence="2 3">OMC1185</strain>
    </source>
</reference>